<gene>
    <name evidence="1" type="primary">Dsec\GM19386</name>
    <name evidence="1" type="ORF">Dsec_GM19386</name>
</gene>
<proteinExistence type="predicted"/>
<dbReference type="PhylomeDB" id="B4HFN0"/>
<dbReference type="HOGENOM" id="CLU_3320549_0_0_1"/>
<accession>B4HFN0</accession>
<organism evidence="2">
    <name type="scientific">Drosophila sechellia</name>
    <name type="common">Fruit fly</name>
    <dbReference type="NCBI Taxonomy" id="7238"/>
    <lineage>
        <taxon>Eukaryota</taxon>
        <taxon>Metazoa</taxon>
        <taxon>Ecdysozoa</taxon>
        <taxon>Arthropoda</taxon>
        <taxon>Hexapoda</taxon>
        <taxon>Insecta</taxon>
        <taxon>Pterygota</taxon>
        <taxon>Neoptera</taxon>
        <taxon>Endopterygota</taxon>
        <taxon>Diptera</taxon>
        <taxon>Brachycera</taxon>
        <taxon>Muscomorpha</taxon>
        <taxon>Ephydroidea</taxon>
        <taxon>Drosophilidae</taxon>
        <taxon>Drosophila</taxon>
        <taxon>Sophophora</taxon>
    </lineage>
</organism>
<name>B4HFN0_DROSE</name>
<protein>
    <submittedName>
        <fullName evidence="1">GM19386</fullName>
    </submittedName>
</protein>
<evidence type="ECO:0000313" key="2">
    <source>
        <dbReference type="Proteomes" id="UP000001292"/>
    </source>
</evidence>
<sequence length="39" mass="4108">MCSLVAVSIHIGLPCPGSTSIIHHAPKAGRQRPKLAMQT</sequence>
<dbReference type="STRING" id="7238.B4HFN0"/>
<evidence type="ECO:0000313" key="1">
    <source>
        <dbReference type="EMBL" id="EDW41261.1"/>
    </source>
</evidence>
<keyword evidence="2" id="KW-1185">Reference proteome</keyword>
<reference evidence="1 2" key="1">
    <citation type="journal article" date="2007" name="Nature">
        <title>Evolution of genes and genomes on the Drosophila phylogeny.</title>
        <authorList>
            <consortium name="Drosophila 12 Genomes Consortium"/>
            <person name="Clark A.G."/>
            <person name="Eisen M.B."/>
            <person name="Smith D.R."/>
            <person name="Bergman C.M."/>
            <person name="Oliver B."/>
            <person name="Markow T.A."/>
            <person name="Kaufman T.C."/>
            <person name="Kellis M."/>
            <person name="Gelbart W."/>
            <person name="Iyer V.N."/>
            <person name="Pollard D.A."/>
            <person name="Sackton T.B."/>
            <person name="Larracuente A.M."/>
            <person name="Singh N.D."/>
            <person name="Abad J.P."/>
            <person name="Abt D.N."/>
            <person name="Adryan B."/>
            <person name="Aguade M."/>
            <person name="Akashi H."/>
            <person name="Anderson W.W."/>
            <person name="Aquadro C.F."/>
            <person name="Ardell D.H."/>
            <person name="Arguello R."/>
            <person name="Artieri C.G."/>
            <person name="Barbash D.A."/>
            <person name="Barker D."/>
            <person name="Barsanti P."/>
            <person name="Batterham P."/>
            <person name="Batzoglou S."/>
            <person name="Begun D."/>
            <person name="Bhutkar A."/>
            <person name="Blanco E."/>
            <person name="Bosak S.A."/>
            <person name="Bradley R.K."/>
            <person name="Brand A.D."/>
            <person name="Brent M.R."/>
            <person name="Brooks A.N."/>
            <person name="Brown R.H."/>
            <person name="Butlin R.K."/>
            <person name="Caggese C."/>
            <person name="Calvi B.R."/>
            <person name="Bernardo de Carvalho A."/>
            <person name="Caspi A."/>
            <person name="Castrezana S."/>
            <person name="Celniker S.E."/>
            <person name="Chang J.L."/>
            <person name="Chapple C."/>
            <person name="Chatterji S."/>
            <person name="Chinwalla A."/>
            <person name="Civetta A."/>
            <person name="Clifton S.W."/>
            <person name="Comeron J.M."/>
            <person name="Costello J.C."/>
            <person name="Coyne J.A."/>
            <person name="Daub J."/>
            <person name="David R.G."/>
            <person name="Delcher A.L."/>
            <person name="Delehaunty K."/>
            <person name="Do C.B."/>
            <person name="Ebling H."/>
            <person name="Edwards K."/>
            <person name="Eickbush T."/>
            <person name="Evans J.D."/>
            <person name="Filipski A."/>
            <person name="Findeiss S."/>
            <person name="Freyhult E."/>
            <person name="Fulton L."/>
            <person name="Fulton R."/>
            <person name="Garcia A.C."/>
            <person name="Gardiner A."/>
            <person name="Garfield D.A."/>
            <person name="Garvin B.E."/>
            <person name="Gibson G."/>
            <person name="Gilbert D."/>
            <person name="Gnerre S."/>
            <person name="Godfrey J."/>
            <person name="Good R."/>
            <person name="Gotea V."/>
            <person name="Gravely B."/>
            <person name="Greenberg A.J."/>
            <person name="Griffiths-Jones S."/>
            <person name="Gross S."/>
            <person name="Guigo R."/>
            <person name="Gustafson E.A."/>
            <person name="Haerty W."/>
            <person name="Hahn M.W."/>
            <person name="Halligan D.L."/>
            <person name="Halpern A.L."/>
            <person name="Halter G.M."/>
            <person name="Han M.V."/>
            <person name="Heger A."/>
            <person name="Hillier L."/>
            <person name="Hinrichs A.S."/>
            <person name="Holmes I."/>
            <person name="Hoskins R.A."/>
            <person name="Hubisz M.J."/>
            <person name="Hultmark D."/>
            <person name="Huntley M.A."/>
            <person name="Jaffe D.B."/>
            <person name="Jagadeeshan S."/>
            <person name="Jeck W.R."/>
            <person name="Johnson J."/>
            <person name="Jones C.D."/>
            <person name="Jordan W.C."/>
            <person name="Karpen G.H."/>
            <person name="Kataoka E."/>
            <person name="Keightley P.D."/>
            <person name="Kheradpour P."/>
            <person name="Kirkness E.F."/>
            <person name="Koerich L.B."/>
            <person name="Kristiansen K."/>
            <person name="Kudrna D."/>
            <person name="Kulathinal R.J."/>
            <person name="Kumar S."/>
            <person name="Kwok R."/>
            <person name="Lander E."/>
            <person name="Langley C.H."/>
            <person name="Lapoint R."/>
            <person name="Lazzaro B.P."/>
            <person name="Lee S.J."/>
            <person name="Levesque L."/>
            <person name="Li R."/>
            <person name="Lin C.F."/>
            <person name="Lin M.F."/>
            <person name="Lindblad-Toh K."/>
            <person name="Llopart A."/>
            <person name="Long M."/>
            <person name="Low L."/>
            <person name="Lozovsky E."/>
            <person name="Lu J."/>
            <person name="Luo M."/>
            <person name="Machado C.A."/>
            <person name="Makalowski W."/>
            <person name="Marzo M."/>
            <person name="Matsuda M."/>
            <person name="Matzkin L."/>
            <person name="McAllister B."/>
            <person name="McBride C.S."/>
            <person name="McKernan B."/>
            <person name="McKernan K."/>
            <person name="Mendez-Lago M."/>
            <person name="Minx P."/>
            <person name="Mollenhauer M.U."/>
            <person name="Montooth K."/>
            <person name="Mount S.M."/>
            <person name="Mu X."/>
            <person name="Myers E."/>
            <person name="Negre B."/>
            <person name="Newfeld S."/>
            <person name="Nielsen R."/>
            <person name="Noor M.A."/>
            <person name="O'Grady P."/>
            <person name="Pachter L."/>
            <person name="Papaceit M."/>
            <person name="Parisi M.J."/>
            <person name="Parisi M."/>
            <person name="Parts L."/>
            <person name="Pedersen J.S."/>
            <person name="Pesole G."/>
            <person name="Phillippy A.M."/>
            <person name="Ponting C.P."/>
            <person name="Pop M."/>
            <person name="Porcelli D."/>
            <person name="Powell J.R."/>
            <person name="Prohaska S."/>
            <person name="Pruitt K."/>
            <person name="Puig M."/>
            <person name="Quesneville H."/>
            <person name="Ram K.R."/>
            <person name="Rand D."/>
            <person name="Rasmussen M.D."/>
            <person name="Reed L.K."/>
            <person name="Reenan R."/>
            <person name="Reily A."/>
            <person name="Remington K.A."/>
            <person name="Rieger T.T."/>
            <person name="Ritchie M.G."/>
            <person name="Robin C."/>
            <person name="Rogers Y.H."/>
            <person name="Rohde C."/>
            <person name="Rozas J."/>
            <person name="Rubenfield M.J."/>
            <person name="Ruiz A."/>
            <person name="Russo S."/>
            <person name="Salzberg S.L."/>
            <person name="Sanchez-Gracia A."/>
            <person name="Saranga D.J."/>
            <person name="Sato H."/>
            <person name="Schaeffer S.W."/>
            <person name="Schatz M.C."/>
            <person name="Schlenke T."/>
            <person name="Schwartz R."/>
            <person name="Segarra C."/>
            <person name="Singh R.S."/>
            <person name="Sirot L."/>
            <person name="Sirota M."/>
            <person name="Sisneros N.B."/>
            <person name="Smith C.D."/>
            <person name="Smith T.F."/>
            <person name="Spieth J."/>
            <person name="Stage D.E."/>
            <person name="Stark A."/>
            <person name="Stephan W."/>
            <person name="Strausberg R.L."/>
            <person name="Strempel S."/>
            <person name="Sturgill D."/>
            <person name="Sutton G."/>
            <person name="Sutton G.G."/>
            <person name="Tao W."/>
            <person name="Teichmann S."/>
            <person name="Tobari Y.N."/>
            <person name="Tomimura Y."/>
            <person name="Tsolas J.M."/>
            <person name="Valente V.L."/>
            <person name="Venter E."/>
            <person name="Venter J.C."/>
            <person name="Vicario S."/>
            <person name="Vieira F.G."/>
            <person name="Vilella A.J."/>
            <person name="Villasante A."/>
            <person name="Walenz B."/>
            <person name="Wang J."/>
            <person name="Wasserman M."/>
            <person name="Watts T."/>
            <person name="Wilson D."/>
            <person name="Wilson R.K."/>
            <person name="Wing R.A."/>
            <person name="Wolfner M.F."/>
            <person name="Wong A."/>
            <person name="Wong G.K."/>
            <person name="Wu C.I."/>
            <person name="Wu G."/>
            <person name="Yamamoto D."/>
            <person name="Yang H.P."/>
            <person name="Yang S.P."/>
            <person name="Yorke J.A."/>
            <person name="Yoshida K."/>
            <person name="Zdobnov E."/>
            <person name="Zhang P."/>
            <person name="Zhang Y."/>
            <person name="Zimin A.V."/>
            <person name="Baldwin J."/>
            <person name="Abdouelleil A."/>
            <person name="Abdulkadir J."/>
            <person name="Abebe A."/>
            <person name="Abera B."/>
            <person name="Abreu J."/>
            <person name="Acer S.C."/>
            <person name="Aftuck L."/>
            <person name="Alexander A."/>
            <person name="An P."/>
            <person name="Anderson E."/>
            <person name="Anderson S."/>
            <person name="Arachi H."/>
            <person name="Azer M."/>
            <person name="Bachantsang P."/>
            <person name="Barry A."/>
            <person name="Bayul T."/>
            <person name="Berlin A."/>
            <person name="Bessette D."/>
            <person name="Bloom T."/>
            <person name="Blye J."/>
            <person name="Boguslavskiy L."/>
            <person name="Bonnet C."/>
            <person name="Boukhgalter B."/>
            <person name="Bourzgui I."/>
            <person name="Brown A."/>
            <person name="Cahill P."/>
            <person name="Channer S."/>
            <person name="Cheshatsang Y."/>
            <person name="Chuda L."/>
            <person name="Citroen M."/>
            <person name="Collymore A."/>
            <person name="Cooke P."/>
            <person name="Costello M."/>
            <person name="D'Aco K."/>
            <person name="Daza R."/>
            <person name="De Haan G."/>
            <person name="DeGray S."/>
            <person name="DeMaso C."/>
            <person name="Dhargay N."/>
            <person name="Dooley K."/>
            <person name="Dooley E."/>
            <person name="Doricent M."/>
            <person name="Dorje P."/>
            <person name="Dorjee K."/>
            <person name="Dupes A."/>
            <person name="Elong R."/>
            <person name="Falk J."/>
            <person name="Farina A."/>
            <person name="Faro S."/>
            <person name="Ferguson D."/>
            <person name="Fisher S."/>
            <person name="Foley C.D."/>
            <person name="Franke A."/>
            <person name="Friedrich D."/>
            <person name="Gadbois L."/>
            <person name="Gearin G."/>
            <person name="Gearin C.R."/>
            <person name="Giannoukos G."/>
            <person name="Goode T."/>
            <person name="Graham J."/>
            <person name="Grandbois E."/>
            <person name="Grewal S."/>
            <person name="Gyaltsen K."/>
            <person name="Hafez N."/>
            <person name="Hagos B."/>
            <person name="Hall J."/>
            <person name="Henson C."/>
            <person name="Hollinger A."/>
            <person name="Honan T."/>
            <person name="Huard M.D."/>
            <person name="Hughes L."/>
            <person name="Hurhula B."/>
            <person name="Husby M.E."/>
            <person name="Kamat A."/>
            <person name="Kanga B."/>
            <person name="Kashin S."/>
            <person name="Khazanovich D."/>
            <person name="Kisner P."/>
            <person name="Lance K."/>
            <person name="Lara M."/>
            <person name="Lee W."/>
            <person name="Lennon N."/>
            <person name="Letendre F."/>
            <person name="LeVine R."/>
            <person name="Lipovsky A."/>
            <person name="Liu X."/>
            <person name="Liu J."/>
            <person name="Liu S."/>
            <person name="Lokyitsang T."/>
            <person name="Lokyitsang Y."/>
            <person name="Lubonja R."/>
            <person name="Lui A."/>
            <person name="MacDonald P."/>
            <person name="Magnisalis V."/>
            <person name="Maru K."/>
            <person name="Matthews C."/>
            <person name="McCusker W."/>
            <person name="McDonough S."/>
            <person name="Mehta T."/>
            <person name="Meldrim J."/>
            <person name="Meneus L."/>
            <person name="Mihai O."/>
            <person name="Mihalev A."/>
            <person name="Mihova T."/>
            <person name="Mittelman R."/>
            <person name="Mlenga V."/>
            <person name="Montmayeur A."/>
            <person name="Mulrain L."/>
            <person name="Navidi A."/>
            <person name="Naylor J."/>
            <person name="Negash T."/>
            <person name="Nguyen T."/>
            <person name="Nguyen N."/>
            <person name="Nicol R."/>
            <person name="Norbu C."/>
            <person name="Norbu N."/>
            <person name="Novod N."/>
            <person name="O'Neill B."/>
            <person name="Osman S."/>
            <person name="Markiewicz E."/>
            <person name="Oyono O.L."/>
            <person name="Patti C."/>
            <person name="Phunkhang P."/>
            <person name="Pierre F."/>
            <person name="Priest M."/>
            <person name="Raghuraman S."/>
            <person name="Rege F."/>
            <person name="Reyes R."/>
            <person name="Rise C."/>
            <person name="Rogov P."/>
            <person name="Ross K."/>
            <person name="Ryan E."/>
            <person name="Settipalli S."/>
            <person name="Shea T."/>
            <person name="Sherpa N."/>
            <person name="Shi L."/>
            <person name="Shih D."/>
            <person name="Sparrow T."/>
            <person name="Spaulding J."/>
            <person name="Stalker J."/>
            <person name="Stange-Thomann N."/>
            <person name="Stavropoulos S."/>
            <person name="Stone C."/>
            <person name="Strader C."/>
            <person name="Tesfaye S."/>
            <person name="Thomson T."/>
            <person name="Thoulutsang Y."/>
            <person name="Thoulutsang D."/>
            <person name="Topham K."/>
            <person name="Topping I."/>
            <person name="Tsamla T."/>
            <person name="Vassiliev H."/>
            <person name="Vo A."/>
            <person name="Wangchuk T."/>
            <person name="Wangdi T."/>
            <person name="Weiand M."/>
            <person name="Wilkinson J."/>
            <person name="Wilson A."/>
            <person name="Yadav S."/>
            <person name="Young G."/>
            <person name="Yu Q."/>
            <person name="Zembek L."/>
            <person name="Zhong D."/>
            <person name="Zimmer A."/>
            <person name="Zwirko Z."/>
            <person name="Jaffe D.B."/>
            <person name="Alvarez P."/>
            <person name="Brockman W."/>
            <person name="Butler J."/>
            <person name="Chin C."/>
            <person name="Gnerre S."/>
            <person name="Grabherr M."/>
            <person name="Kleber M."/>
            <person name="Mauceli E."/>
            <person name="MacCallum I."/>
        </authorList>
    </citation>
    <scope>NUCLEOTIDE SEQUENCE [LARGE SCALE GENOMIC DNA]</scope>
    <source>
        <strain evidence="2">Rob3c / Tucson 14021-0248.25</strain>
    </source>
</reference>
<dbReference type="Proteomes" id="UP000001292">
    <property type="component" value="Unassembled WGS sequence"/>
</dbReference>
<dbReference type="EMBL" id="CH480815">
    <property type="protein sequence ID" value="EDW41261.1"/>
    <property type="molecule type" value="Genomic_DNA"/>
</dbReference>
<dbReference type="AlphaFoldDB" id="B4HFN0"/>